<feature type="non-terminal residue" evidence="1">
    <location>
        <position position="1"/>
    </location>
</feature>
<comment type="caution">
    <text evidence="1">The sequence shown here is derived from an EMBL/GenBank/DDBJ whole genome shotgun (WGS) entry which is preliminary data.</text>
</comment>
<proteinExistence type="predicted"/>
<feature type="non-terminal residue" evidence="1">
    <location>
        <position position="81"/>
    </location>
</feature>
<dbReference type="Proteomes" id="UP001432027">
    <property type="component" value="Unassembled WGS sequence"/>
</dbReference>
<name>A0AAV5UJJ7_9BILA</name>
<keyword evidence="2" id="KW-1185">Reference proteome</keyword>
<dbReference type="AlphaFoldDB" id="A0AAV5UJJ7"/>
<dbReference type="EMBL" id="BTSX01000006">
    <property type="protein sequence ID" value="GMT06430.1"/>
    <property type="molecule type" value="Genomic_DNA"/>
</dbReference>
<evidence type="ECO:0000313" key="2">
    <source>
        <dbReference type="Proteomes" id="UP001432027"/>
    </source>
</evidence>
<accession>A0AAV5UJJ7</accession>
<protein>
    <submittedName>
        <fullName evidence="1">Uncharacterized protein</fullName>
    </submittedName>
</protein>
<reference evidence="1" key="1">
    <citation type="submission" date="2023-10" db="EMBL/GenBank/DDBJ databases">
        <title>Genome assembly of Pristionchus species.</title>
        <authorList>
            <person name="Yoshida K."/>
            <person name="Sommer R.J."/>
        </authorList>
    </citation>
    <scope>NUCLEOTIDE SEQUENCE</scope>
    <source>
        <strain evidence="1">RS0144</strain>
    </source>
</reference>
<organism evidence="1 2">
    <name type="scientific">Pristionchus entomophagus</name>
    <dbReference type="NCBI Taxonomy" id="358040"/>
    <lineage>
        <taxon>Eukaryota</taxon>
        <taxon>Metazoa</taxon>
        <taxon>Ecdysozoa</taxon>
        <taxon>Nematoda</taxon>
        <taxon>Chromadorea</taxon>
        <taxon>Rhabditida</taxon>
        <taxon>Rhabditina</taxon>
        <taxon>Diplogasteromorpha</taxon>
        <taxon>Diplogasteroidea</taxon>
        <taxon>Neodiplogasteridae</taxon>
        <taxon>Pristionchus</taxon>
    </lineage>
</organism>
<sequence length="81" mass="9437">FRSLLRCTPSNLLYSIFSHNRMFFYIFSQFQSSLNSKSIMGLGYMVIGLFGVVEDERLDSQRALDRSRYEAVVKQAEADRE</sequence>
<evidence type="ECO:0000313" key="1">
    <source>
        <dbReference type="EMBL" id="GMT06430.1"/>
    </source>
</evidence>
<gene>
    <name evidence="1" type="ORF">PENTCL1PPCAC_28604</name>
</gene>